<dbReference type="GO" id="GO:0003700">
    <property type="term" value="F:DNA-binding transcription factor activity"/>
    <property type="evidence" value="ECO:0007669"/>
    <property type="project" value="InterPro"/>
</dbReference>
<dbReference type="InterPro" id="IPR036388">
    <property type="entry name" value="WH-like_DNA-bd_sf"/>
</dbReference>
<sequence length="341" mass="39269">MQPDALPERHIEIDLRTVDFSSVFLPEPRRIKDVNPNRKLVKGIDDNISDTIFIIKLNKNRYWYQLVIVDPLPKRRQALEKIQPLAQRLATIILNKRDLDLYNLRRVQTNGVYVRDNEQTTDEGALAAVDRVVRSLEEQIVLGRLRPRERLLEEELAKHFDAKRHVIRAALAELEAIGIIVRQPNRGAAVKDFTPQEVEQIYDIRQLLEGHAAAIMPLPASAEVVEQLKAAYAKHSDAVDARQLHLIFRSNLEFHRILFGACGNPFLAKQIDQLASRVHAIRFISDDRMVERAKDARQDHAKMIEYVQNGDRQSLVDIVARHIQPSKDAYLRLASVHWSEH</sequence>
<evidence type="ECO:0000256" key="3">
    <source>
        <dbReference type="ARBA" id="ARBA00023163"/>
    </source>
</evidence>
<dbReference type="Proteomes" id="UP000231987">
    <property type="component" value="Unassembled WGS sequence"/>
</dbReference>
<dbReference type="SMART" id="SM00345">
    <property type="entry name" value="HTH_GNTR"/>
    <property type="match status" value="1"/>
</dbReference>
<organism evidence="5 6">
    <name type="scientific">Rhizobium meliloti</name>
    <name type="common">Ensifer meliloti</name>
    <name type="synonym">Sinorhizobium meliloti</name>
    <dbReference type="NCBI Taxonomy" id="382"/>
    <lineage>
        <taxon>Bacteria</taxon>
        <taxon>Pseudomonadati</taxon>
        <taxon>Pseudomonadota</taxon>
        <taxon>Alphaproteobacteria</taxon>
        <taxon>Hyphomicrobiales</taxon>
        <taxon>Rhizobiaceae</taxon>
        <taxon>Sinorhizobium/Ensifer group</taxon>
        <taxon>Sinorhizobium</taxon>
    </lineage>
</organism>
<gene>
    <name evidence="5" type="ORF">CEJ86_30600</name>
</gene>
<keyword evidence="1" id="KW-0805">Transcription regulation</keyword>
<protein>
    <recommendedName>
        <fullName evidence="4">HTH gntR-type domain-containing protein</fullName>
    </recommendedName>
</protein>
<comment type="caution">
    <text evidence="5">The sequence shown here is derived from an EMBL/GenBank/DDBJ whole genome shotgun (WGS) entry which is preliminary data.</text>
</comment>
<dbReference type="InterPro" id="IPR036390">
    <property type="entry name" value="WH_DNA-bd_sf"/>
</dbReference>
<dbReference type="PANTHER" id="PTHR43537:SF49">
    <property type="entry name" value="TRANSCRIPTIONAL REGULATORY PROTEIN"/>
    <property type="match status" value="1"/>
</dbReference>
<dbReference type="SUPFAM" id="SSF46785">
    <property type="entry name" value="Winged helix' DNA-binding domain"/>
    <property type="match status" value="1"/>
</dbReference>
<keyword evidence="3" id="KW-0804">Transcription</keyword>
<dbReference type="Pfam" id="PF07729">
    <property type="entry name" value="FCD"/>
    <property type="match status" value="1"/>
</dbReference>
<reference evidence="5 6" key="1">
    <citation type="submission" date="2017-06" db="EMBL/GenBank/DDBJ databases">
        <title>Ensifer strains isolated from leguminous trees and herbs display diverse denitrification phenotypes with some acting as strong N2O sinks.</title>
        <authorList>
            <person name="Woliy K."/>
            <person name="Mania D."/>
            <person name="Bakken L.R."/>
            <person name="Frostegard A."/>
        </authorList>
    </citation>
    <scope>NUCLEOTIDE SEQUENCE [LARGE SCALE GENOMIC DNA]</scope>
    <source>
        <strain evidence="5 6">AC50a</strain>
    </source>
</reference>
<evidence type="ECO:0000313" key="5">
    <source>
        <dbReference type="EMBL" id="PJR09869.1"/>
    </source>
</evidence>
<feature type="domain" description="HTH gntR-type" evidence="4">
    <location>
        <begin position="126"/>
        <end position="193"/>
    </location>
</feature>
<name>A0A2J0YTY5_RHIML</name>
<dbReference type="Gene3D" id="1.10.10.10">
    <property type="entry name" value="Winged helix-like DNA-binding domain superfamily/Winged helix DNA-binding domain"/>
    <property type="match status" value="1"/>
</dbReference>
<dbReference type="Gene3D" id="1.20.120.530">
    <property type="entry name" value="GntR ligand-binding domain-like"/>
    <property type="match status" value="1"/>
</dbReference>
<dbReference type="GO" id="GO:0003677">
    <property type="term" value="F:DNA binding"/>
    <property type="evidence" value="ECO:0007669"/>
    <property type="project" value="UniProtKB-KW"/>
</dbReference>
<evidence type="ECO:0000313" key="6">
    <source>
        <dbReference type="Proteomes" id="UP000231987"/>
    </source>
</evidence>
<dbReference type="AlphaFoldDB" id="A0A2J0YTY5"/>
<dbReference type="SMART" id="SM00895">
    <property type="entry name" value="FCD"/>
    <property type="match status" value="1"/>
</dbReference>
<dbReference type="InterPro" id="IPR011711">
    <property type="entry name" value="GntR_C"/>
</dbReference>
<proteinExistence type="predicted"/>
<evidence type="ECO:0000259" key="4">
    <source>
        <dbReference type="PROSITE" id="PS50949"/>
    </source>
</evidence>
<dbReference type="EMBL" id="NJGD01000027">
    <property type="protein sequence ID" value="PJR09869.1"/>
    <property type="molecule type" value="Genomic_DNA"/>
</dbReference>
<dbReference type="PANTHER" id="PTHR43537">
    <property type="entry name" value="TRANSCRIPTIONAL REGULATOR, GNTR FAMILY"/>
    <property type="match status" value="1"/>
</dbReference>
<keyword evidence="2" id="KW-0238">DNA-binding</keyword>
<dbReference type="InterPro" id="IPR000524">
    <property type="entry name" value="Tscrpt_reg_HTH_GntR"/>
</dbReference>
<evidence type="ECO:0000256" key="1">
    <source>
        <dbReference type="ARBA" id="ARBA00023015"/>
    </source>
</evidence>
<dbReference type="SUPFAM" id="SSF48008">
    <property type="entry name" value="GntR ligand-binding domain-like"/>
    <property type="match status" value="1"/>
</dbReference>
<dbReference type="PROSITE" id="PS50949">
    <property type="entry name" value="HTH_GNTR"/>
    <property type="match status" value="1"/>
</dbReference>
<dbReference type="InterPro" id="IPR008920">
    <property type="entry name" value="TF_FadR/GntR_C"/>
</dbReference>
<evidence type="ECO:0000256" key="2">
    <source>
        <dbReference type="ARBA" id="ARBA00023125"/>
    </source>
</evidence>
<accession>A0A2J0YTY5</accession>
<dbReference type="Pfam" id="PF00392">
    <property type="entry name" value="GntR"/>
    <property type="match status" value="1"/>
</dbReference>